<dbReference type="InterPro" id="IPR046705">
    <property type="entry name" value="DUF6778"/>
</dbReference>
<gene>
    <name evidence="1" type="ORF">ACMU_13185</name>
</gene>
<dbReference type="Pfam" id="PF20569">
    <property type="entry name" value="DUF6778"/>
    <property type="match status" value="1"/>
</dbReference>
<dbReference type="Proteomes" id="UP000026249">
    <property type="component" value="Unassembled WGS sequence"/>
</dbReference>
<proteinExistence type="predicted"/>
<accession>A0A037ZJ23</accession>
<organism evidence="1 2">
    <name type="scientific">Actibacterium mucosum KCTC 23349</name>
    <dbReference type="NCBI Taxonomy" id="1454373"/>
    <lineage>
        <taxon>Bacteria</taxon>
        <taxon>Pseudomonadati</taxon>
        <taxon>Pseudomonadota</taxon>
        <taxon>Alphaproteobacteria</taxon>
        <taxon>Rhodobacterales</taxon>
        <taxon>Roseobacteraceae</taxon>
        <taxon>Actibacterium</taxon>
    </lineage>
</organism>
<dbReference type="EMBL" id="JFKE01000004">
    <property type="protein sequence ID" value="KAJ55639.1"/>
    <property type="molecule type" value="Genomic_DNA"/>
</dbReference>
<evidence type="ECO:0000313" key="1">
    <source>
        <dbReference type="EMBL" id="KAJ55639.1"/>
    </source>
</evidence>
<comment type="caution">
    <text evidence="1">The sequence shown here is derived from an EMBL/GenBank/DDBJ whole genome shotgun (WGS) entry which is preliminary data.</text>
</comment>
<protein>
    <submittedName>
        <fullName evidence="1">Uncharacterized protein</fullName>
    </submittedName>
</protein>
<name>A0A037ZJ23_9RHOB</name>
<keyword evidence="2" id="KW-1185">Reference proteome</keyword>
<dbReference type="AlphaFoldDB" id="A0A037ZJ23"/>
<dbReference type="STRING" id="1454373.ACMU_13185"/>
<reference evidence="1 2" key="1">
    <citation type="submission" date="2014-03" db="EMBL/GenBank/DDBJ databases">
        <title>Draft Genome Sequence of Actibacterium mucosum KCTC 23349, a Marine Alphaproteobacterium with Complex Ionic Requirements Isolated from Mediterranean Seawater at Malvarrosa Beach, Valencia, Spain.</title>
        <authorList>
            <person name="Arahal D.R."/>
            <person name="Shao Z."/>
            <person name="Lai Q."/>
            <person name="Pujalte M.J."/>
        </authorList>
    </citation>
    <scope>NUCLEOTIDE SEQUENCE [LARGE SCALE GENOMIC DNA]</scope>
    <source>
        <strain evidence="1 2">KCTC 23349</strain>
    </source>
</reference>
<evidence type="ECO:0000313" key="2">
    <source>
        <dbReference type="Proteomes" id="UP000026249"/>
    </source>
</evidence>
<sequence length="206" mass="22442">MLAAVLGLSACASVDTATRNAPVGLQTATQAPAAVQSYAAPINITGVNVRVPQNLSVSEANSFLPKADIVWREDPFGNRHEQVQVIMQAAAERAAAGHTEGRPVIVDIQMTRFHALTERTRYTVGGTHDIHYYLSLVDAETGQRLTQPQAIEMEFKALGGARALEAMSRGQTQKVRITDHVVAKLDELFRTTPIPAQQRENLLAQY</sequence>